<sequence length="179" mass="19261">MQEDNRDAEIVRGCVKWFDPGKGFGFIVSDEGGADILLHANVLRNFGQSSVADGSEIVVEVQTTPRGKQALAVLEITPPETPSSSGLADLAGLDPQEIAAAPVRPARVKWFDKAKGFGFANIFGLAEDVFVHIEVLRRSGFADLQPGEAVGLRVIDGKRGKMATEVVSWEAAMELPRDE</sequence>
<dbReference type="EMBL" id="RDRB01000001">
    <property type="protein sequence ID" value="ROU04043.1"/>
    <property type="molecule type" value="Genomic_DNA"/>
</dbReference>
<dbReference type="SUPFAM" id="SSF50249">
    <property type="entry name" value="Nucleic acid-binding proteins"/>
    <property type="match status" value="2"/>
</dbReference>
<dbReference type="InterPro" id="IPR012340">
    <property type="entry name" value="NA-bd_OB-fold"/>
</dbReference>
<dbReference type="AlphaFoldDB" id="A0A3N2R9F6"/>
<dbReference type="GO" id="GO:0003676">
    <property type="term" value="F:nucleic acid binding"/>
    <property type="evidence" value="ECO:0007669"/>
    <property type="project" value="InterPro"/>
</dbReference>
<dbReference type="Pfam" id="PF00313">
    <property type="entry name" value="CSD"/>
    <property type="match status" value="2"/>
</dbReference>
<dbReference type="PROSITE" id="PS51857">
    <property type="entry name" value="CSD_2"/>
    <property type="match status" value="2"/>
</dbReference>
<name>A0A3N2R9F6_9RHOB</name>
<dbReference type="Proteomes" id="UP000268016">
    <property type="component" value="Unassembled WGS sequence"/>
</dbReference>
<feature type="domain" description="CSD" evidence="1">
    <location>
        <begin position="10"/>
        <end position="75"/>
    </location>
</feature>
<dbReference type="InterPro" id="IPR011129">
    <property type="entry name" value="CSD"/>
</dbReference>
<evidence type="ECO:0000313" key="3">
    <source>
        <dbReference type="Proteomes" id="UP000268016"/>
    </source>
</evidence>
<dbReference type="InterPro" id="IPR050181">
    <property type="entry name" value="Cold_shock_domain"/>
</dbReference>
<dbReference type="Gene3D" id="2.40.50.140">
    <property type="entry name" value="Nucleic acid-binding proteins"/>
    <property type="match status" value="2"/>
</dbReference>
<comment type="caution">
    <text evidence="2">The sequence shown here is derived from an EMBL/GenBank/DDBJ whole genome shotgun (WGS) entry which is preliminary data.</text>
</comment>
<dbReference type="CDD" id="cd04458">
    <property type="entry name" value="CSP_CDS"/>
    <property type="match status" value="2"/>
</dbReference>
<evidence type="ECO:0000313" key="2">
    <source>
        <dbReference type="EMBL" id="ROU04043.1"/>
    </source>
</evidence>
<dbReference type="RefSeq" id="WP_123640450.1">
    <property type="nucleotide sequence ID" value="NZ_ML119081.1"/>
</dbReference>
<organism evidence="2 3">
    <name type="scientific">Histidinibacterium lentulum</name>
    <dbReference type="NCBI Taxonomy" id="2480588"/>
    <lineage>
        <taxon>Bacteria</taxon>
        <taxon>Pseudomonadati</taxon>
        <taxon>Pseudomonadota</taxon>
        <taxon>Alphaproteobacteria</taxon>
        <taxon>Rhodobacterales</taxon>
        <taxon>Paracoccaceae</taxon>
        <taxon>Histidinibacterium</taxon>
    </lineage>
</organism>
<reference evidence="2 3" key="1">
    <citation type="submission" date="2018-10" db="EMBL/GenBank/DDBJ databases">
        <title>Histidinibacterium lentulum gen. nov., sp. nov., a marine bacterium from the culture broth of Picochlorum sp. 122.</title>
        <authorList>
            <person name="Wang G."/>
        </authorList>
    </citation>
    <scope>NUCLEOTIDE SEQUENCE [LARGE SCALE GENOMIC DNA]</scope>
    <source>
        <strain evidence="2 3">B17</strain>
    </source>
</reference>
<evidence type="ECO:0000259" key="1">
    <source>
        <dbReference type="PROSITE" id="PS51857"/>
    </source>
</evidence>
<dbReference type="OrthoDB" id="9791685at2"/>
<dbReference type="SMART" id="SM00357">
    <property type="entry name" value="CSP"/>
    <property type="match status" value="2"/>
</dbReference>
<dbReference type="GO" id="GO:0005829">
    <property type="term" value="C:cytosol"/>
    <property type="evidence" value="ECO:0007669"/>
    <property type="project" value="UniProtKB-ARBA"/>
</dbReference>
<keyword evidence="3" id="KW-1185">Reference proteome</keyword>
<dbReference type="PRINTS" id="PR00050">
    <property type="entry name" value="COLDSHOCK"/>
</dbReference>
<dbReference type="PANTHER" id="PTHR11544">
    <property type="entry name" value="COLD SHOCK DOMAIN CONTAINING PROTEINS"/>
    <property type="match status" value="1"/>
</dbReference>
<feature type="domain" description="CSD" evidence="1">
    <location>
        <begin position="103"/>
        <end position="168"/>
    </location>
</feature>
<protein>
    <submittedName>
        <fullName evidence="2">Cold shock domain-containing protein</fullName>
    </submittedName>
</protein>
<dbReference type="InterPro" id="IPR002059">
    <property type="entry name" value="CSP_DNA-bd"/>
</dbReference>
<proteinExistence type="predicted"/>
<accession>A0A3N2R9F6</accession>
<gene>
    <name evidence="2" type="ORF">EAT49_01170</name>
</gene>